<dbReference type="PANTHER" id="PTHR35890:SF3">
    <property type="entry name" value="ECOTIN"/>
    <property type="match status" value="1"/>
</dbReference>
<dbReference type="SUPFAM" id="SSF49772">
    <property type="entry name" value="Ecotin, trypsin inhibitor"/>
    <property type="match status" value="1"/>
</dbReference>
<sequence>MNRLIPIVFSLLIPSLQAAEPIEAYPPAEEGMTRHVLNLPKEKDESLFKVELILGKTIEIDSANRYFFGGKLETKTIEGWGYSYHILPEIGPMAGTLMAVPPNLPKAKRFIAIGGEPYLIRYNSKLPVVIYAPKDVEVRYRLWRSDSESSLIPEG</sequence>
<evidence type="ECO:0000256" key="1">
    <source>
        <dbReference type="ARBA" id="ARBA00010558"/>
    </source>
</evidence>
<proteinExistence type="inferred from homology"/>
<comment type="similarity">
    <text evidence="1">Belongs to the protease inhibitor I11 (ecotin) family.</text>
</comment>
<keyword evidence="2" id="KW-0732">Signal</keyword>
<evidence type="ECO:0000313" key="4">
    <source>
        <dbReference type="Proteomes" id="UP001596472"/>
    </source>
</evidence>
<name>A0ABW2L872_9BACT</name>
<dbReference type="InterPro" id="IPR005658">
    <property type="entry name" value="Prot_inh_ecotin"/>
</dbReference>
<dbReference type="Proteomes" id="UP001596472">
    <property type="component" value="Unassembled WGS sequence"/>
</dbReference>
<comment type="caution">
    <text evidence="3">The sequence shown here is derived from an EMBL/GenBank/DDBJ whole genome shotgun (WGS) entry which is preliminary data.</text>
</comment>
<dbReference type="RefSeq" id="WP_379714044.1">
    <property type="nucleotide sequence ID" value="NZ_JBHTBS010000008.1"/>
</dbReference>
<dbReference type="Pfam" id="PF03974">
    <property type="entry name" value="Ecotin"/>
    <property type="match status" value="1"/>
</dbReference>
<reference evidence="4" key="1">
    <citation type="journal article" date="2019" name="Int. J. Syst. Evol. Microbiol.">
        <title>The Global Catalogue of Microorganisms (GCM) 10K type strain sequencing project: providing services to taxonomists for standard genome sequencing and annotation.</title>
        <authorList>
            <consortium name="The Broad Institute Genomics Platform"/>
            <consortium name="The Broad Institute Genome Sequencing Center for Infectious Disease"/>
            <person name="Wu L."/>
            <person name="Ma J."/>
        </authorList>
    </citation>
    <scope>NUCLEOTIDE SEQUENCE [LARGE SCALE GENOMIC DNA]</scope>
    <source>
        <strain evidence="4">CGMCC 4.1467</strain>
    </source>
</reference>
<feature type="chain" id="PRO_5045496988" evidence="2">
    <location>
        <begin position="19"/>
        <end position="155"/>
    </location>
</feature>
<evidence type="ECO:0000256" key="2">
    <source>
        <dbReference type="SAM" id="SignalP"/>
    </source>
</evidence>
<gene>
    <name evidence="3" type="ORF">ACFQY0_15385</name>
</gene>
<dbReference type="PIRSF" id="PIRSF006865">
    <property type="entry name" value="Prot_inh_ecotin"/>
    <property type="match status" value="1"/>
</dbReference>
<protein>
    <submittedName>
        <fullName evidence="3">Ecotin</fullName>
    </submittedName>
</protein>
<evidence type="ECO:0000313" key="3">
    <source>
        <dbReference type="EMBL" id="MFC7338577.1"/>
    </source>
</evidence>
<dbReference type="PANTHER" id="PTHR35890">
    <property type="match status" value="1"/>
</dbReference>
<accession>A0ABW2L872</accession>
<dbReference type="EMBL" id="JBHTBS010000008">
    <property type="protein sequence ID" value="MFC7338577.1"/>
    <property type="molecule type" value="Genomic_DNA"/>
</dbReference>
<dbReference type="InterPro" id="IPR036198">
    <property type="entry name" value="Ecotin_sf"/>
</dbReference>
<feature type="signal peptide" evidence="2">
    <location>
        <begin position="1"/>
        <end position="18"/>
    </location>
</feature>
<organism evidence="3 4">
    <name type="scientific">Haloferula chungangensis</name>
    <dbReference type="NCBI Taxonomy" id="1048331"/>
    <lineage>
        <taxon>Bacteria</taxon>
        <taxon>Pseudomonadati</taxon>
        <taxon>Verrucomicrobiota</taxon>
        <taxon>Verrucomicrobiia</taxon>
        <taxon>Verrucomicrobiales</taxon>
        <taxon>Verrucomicrobiaceae</taxon>
        <taxon>Haloferula</taxon>
    </lineage>
</organism>
<keyword evidence="4" id="KW-1185">Reference proteome</keyword>
<dbReference type="Gene3D" id="2.60.40.550">
    <property type="entry name" value="Ecotin"/>
    <property type="match status" value="1"/>
</dbReference>